<keyword evidence="17" id="KW-1185">Reference proteome</keyword>
<comment type="cofactor">
    <cofactor evidence="14">
        <name>Zn(2+)</name>
        <dbReference type="ChEBI" id="CHEBI:29105"/>
    </cofactor>
    <text evidence="14">Binds 1 zinc ion per subunit.</text>
</comment>
<evidence type="ECO:0000256" key="4">
    <source>
        <dbReference type="ARBA" id="ARBA00023180"/>
    </source>
</evidence>
<evidence type="ECO:0000313" key="16">
    <source>
        <dbReference type="EMBL" id="KAF8795120.1"/>
    </source>
</evidence>
<keyword evidence="14" id="KW-0378">Hydrolase</keyword>
<reference evidence="16" key="1">
    <citation type="journal article" date="2020" name="bioRxiv">
        <title>Chromosome-level reference genome of the European wasp spider Argiope bruennichi: a resource for studies on range expansion and evolutionary adaptation.</title>
        <authorList>
            <person name="Sheffer M.M."/>
            <person name="Hoppe A."/>
            <person name="Krehenwinkel H."/>
            <person name="Uhl G."/>
            <person name="Kuss A.W."/>
            <person name="Jensen L."/>
            <person name="Jensen C."/>
            <person name="Gillespie R.G."/>
            <person name="Hoff K.J."/>
            <person name="Prost S."/>
        </authorList>
    </citation>
    <scope>NUCLEOTIDE SEQUENCE</scope>
</reference>
<evidence type="ECO:0000256" key="1">
    <source>
        <dbReference type="ARBA" id="ARBA00008139"/>
    </source>
</evidence>
<evidence type="ECO:0000256" key="8">
    <source>
        <dbReference type="PIRSR" id="PIRSR601548-2"/>
    </source>
</evidence>
<dbReference type="SUPFAM" id="SSF55486">
    <property type="entry name" value="Metalloproteases ('zincins'), catalytic domain"/>
    <property type="match status" value="1"/>
</dbReference>
<dbReference type="GO" id="GO:0008241">
    <property type="term" value="F:peptidyl-dipeptidase activity"/>
    <property type="evidence" value="ECO:0007669"/>
    <property type="project" value="InterPro"/>
</dbReference>
<feature type="active site" description="Proton acceptor 2" evidence="7">
    <location>
        <position position="348"/>
    </location>
</feature>
<keyword evidence="3 10" id="KW-1015">Disulfide bond</keyword>
<dbReference type="GO" id="GO:0008237">
    <property type="term" value="F:metallopeptidase activity"/>
    <property type="evidence" value="ECO:0007669"/>
    <property type="project" value="UniProtKB-KW"/>
</dbReference>
<proteinExistence type="inferred from homology"/>
<keyword evidence="2" id="KW-0732">Signal</keyword>
<dbReference type="PANTHER" id="PTHR10514:SF27">
    <property type="entry name" value="ANGIOTENSIN-CONVERTING ENZYME"/>
    <property type="match status" value="1"/>
</dbReference>
<dbReference type="GO" id="GO:0006508">
    <property type="term" value="P:proteolysis"/>
    <property type="evidence" value="ECO:0007669"/>
    <property type="project" value="UniProtKB-KW"/>
</dbReference>
<keyword evidence="14" id="KW-0121">Carboxypeptidase</keyword>
<evidence type="ECO:0000256" key="7">
    <source>
        <dbReference type="PIRSR" id="PIRSR601548-11"/>
    </source>
</evidence>
<feature type="binding site" evidence="12">
    <location>
        <position position="347"/>
    </location>
    <ligand>
        <name>Zn(2+)</name>
        <dbReference type="ChEBI" id="CHEBI:29105"/>
        <label>2</label>
        <note>catalytic</note>
    </ligand>
</feature>
<dbReference type="PRINTS" id="PR00791">
    <property type="entry name" value="PEPDIPTASEA"/>
</dbReference>
<feature type="active site" description="Proton acceptor 1" evidence="5">
    <location>
        <position position="348"/>
    </location>
</feature>
<feature type="region of interest" description="Disordered" evidence="15">
    <location>
        <begin position="763"/>
        <end position="833"/>
    </location>
</feature>
<dbReference type="Gene3D" id="1.10.1370.30">
    <property type="match status" value="1"/>
</dbReference>
<feature type="binding site" evidence="12">
    <location>
        <position position="351"/>
    </location>
    <ligand>
        <name>Zn(2+)</name>
        <dbReference type="ChEBI" id="CHEBI:29105"/>
        <label>2</label>
        <note>catalytic</note>
    </ligand>
</feature>
<feature type="binding site" evidence="9">
    <location>
        <position position="351"/>
    </location>
    <ligand>
        <name>Zn(2+)</name>
        <dbReference type="ChEBI" id="CHEBI:29105"/>
        <label>1</label>
        <note>catalytic</note>
    </ligand>
</feature>
<feature type="region of interest" description="Disordered" evidence="15">
    <location>
        <begin position="584"/>
        <end position="672"/>
    </location>
</feature>
<feature type="binding site" evidence="8">
    <location>
        <position position="188"/>
    </location>
    <ligand>
        <name>chloride</name>
        <dbReference type="ChEBI" id="CHEBI:17996"/>
        <label>1</label>
    </ligand>
</feature>
<evidence type="ECO:0000256" key="11">
    <source>
        <dbReference type="PIRSR" id="PIRSR601548-5"/>
    </source>
</evidence>
<comment type="caution">
    <text evidence="13">Lacks conserved residue(s) required for the propagation of feature annotation.</text>
</comment>
<evidence type="ECO:0000256" key="6">
    <source>
        <dbReference type="PIRSR" id="PIRSR601548-10"/>
    </source>
</evidence>
<evidence type="ECO:0000256" key="14">
    <source>
        <dbReference type="RuleBase" id="RU361144"/>
    </source>
</evidence>
<evidence type="ECO:0000256" key="13">
    <source>
        <dbReference type="PROSITE-ProRule" id="PRU01355"/>
    </source>
</evidence>
<accession>A0A8T0FZP3</accession>
<evidence type="ECO:0000256" key="9">
    <source>
        <dbReference type="PIRSR" id="PIRSR601548-3"/>
    </source>
</evidence>
<dbReference type="PROSITE" id="PS52011">
    <property type="entry name" value="PEPTIDASE_M2"/>
    <property type="match status" value="1"/>
</dbReference>
<keyword evidence="9 14" id="KW-0479">Metal-binding</keyword>
<evidence type="ECO:0000256" key="2">
    <source>
        <dbReference type="ARBA" id="ARBA00022729"/>
    </source>
</evidence>
<feature type="disulfide bond" evidence="10">
    <location>
        <begin position="116"/>
        <end position="125"/>
    </location>
</feature>
<dbReference type="InterPro" id="IPR001548">
    <property type="entry name" value="Peptidase_M2"/>
</dbReference>
<feature type="compositionally biased region" description="Low complexity" evidence="15">
    <location>
        <begin position="619"/>
        <end position="672"/>
    </location>
</feature>
<dbReference type="AlphaFoldDB" id="A0A8T0FZP3"/>
<keyword evidence="4 6" id="KW-0325">Glycoprotein</keyword>
<feature type="compositionally biased region" description="Low complexity" evidence="15">
    <location>
        <begin position="770"/>
        <end position="811"/>
    </location>
</feature>
<dbReference type="EMBL" id="JABXBU010000002">
    <property type="protein sequence ID" value="KAF8795120.1"/>
    <property type="molecule type" value="Genomic_DNA"/>
</dbReference>
<dbReference type="Proteomes" id="UP000807504">
    <property type="component" value="Unassembled WGS sequence"/>
</dbReference>
<feature type="glycosylation site" description="N-linked (GlcNAc...) (complex) asparagine" evidence="6">
    <location>
        <position position="71"/>
    </location>
</feature>
<keyword evidence="14" id="KW-0645">Protease</keyword>
<feature type="active site" description="Proton donor 1" evidence="5">
    <location>
        <position position="479"/>
    </location>
</feature>
<sequence length="833" mass="94049">MKQAVEFMMKADEALRKLSSASAYADWNWKVNLTDHNREIKDNTSDEATEYLKKIYDVARNYSWQSYREKNYTLFRWFELVAKGLTQGAPGLYSSKQKIADPYSKMSEIFGKAKVCPPEGSTGKCVSDVEKVFETTRDPKILKHFWLEFRKQTGEKYKDLFLEAIKEENTDANDFGYKNMAQLNTARYEDKDFLKNMAEEMKKIQPFYKQIHAYVRKKLKMHYKRENIKSDGPIPAHLLGDMYAQQWSNIFNIVKPYPGYSGRPNVTKAMHKKKLAPIDMFIIAEKFFTSIGLKAMTPRFWHFSMIEKPVGKDADCHGASYDFYEKEDYRIGVCSQVNAFDLDVIHHEMGHIEYFMHYSHLPFLFRDSANPGFHEAIGDAILLSSMTPTYLTKIGLLKRNNVRKRYESTINYLMQTALNYAVTLPYDYIIDYWRNKVYERIIKDTELNKKYWLYRYQFQGVCPPTRRTEKNFDIGAKWHIAGGVEYFRYYVANIFQFQIHKILCEKANHTGPLHECNIYKNKKAGQAFAKFLSQGKSKHWKILLRSFSDGKFTKLDASAMLEYFEPLMKWLKKKNAREYIGWKSDDPMSCPGDEEGSKGGSDTTDPTTKGSITTNFPRGTSSTSVPPTVVSSTSVPPTVASSTSVPPTVASSTGVPPTVASSTSVPPTVASSKPLPQVSHPLWPFPQVSHPLWPLPQVSHPLWPLPQVSHPPVPPLPQVSLHVASSPGVPPLWAPSPKVSPPTCLFHKCPTHFWPLPQVPPPTVASSTNVPPTVASSTSAPPTVDSSTSVPPTVASSTSVPPTVDSSTSVPNTVASSTSVQPTENPSPNSFKV</sequence>
<feature type="glycosylation site" description="N-linked (GlcNAc...) asparagine" evidence="6">
    <location>
        <position position="32"/>
    </location>
</feature>
<feature type="disulfide bond" evidence="10">
    <location>
        <begin position="504"/>
        <end position="516"/>
    </location>
</feature>
<name>A0A8T0FZP3_ARGBR</name>
<comment type="caution">
    <text evidence="16">The sequence shown here is derived from an EMBL/GenBank/DDBJ whole genome shotgun (WGS) entry which is preliminary data.</text>
</comment>
<comment type="similarity">
    <text evidence="1 13 14">Belongs to the peptidase M2 family.</text>
</comment>
<keyword evidence="9 14" id="KW-0862">Zinc</keyword>
<dbReference type="GO" id="GO:0004180">
    <property type="term" value="F:carboxypeptidase activity"/>
    <property type="evidence" value="ECO:0007669"/>
    <property type="project" value="UniProtKB-KW"/>
</dbReference>
<protein>
    <recommendedName>
        <fullName evidence="14">Angiotensin-converting enzyme</fullName>
        <ecNumber evidence="14">3.4.-.-</ecNumber>
    </recommendedName>
</protein>
<organism evidence="16 17">
    <name type="scientific">Argiope bruennichi</name>
    <name type="common">Wasp spider</name>
    <name type="synonym">Aranea bruennichi</name>
    <dbReference type="NCBI Taxonomy" id="94029"/>
    <lineage>
        <taxon>Eukaryota</taxon>
        <taxon>Metazoa</taxon>
        <taxon>Ecdysozoa</taxon>
        <taxon>Arthropoda</taxon>
        <taxon>Chelicerata</taxon>
        <taxon>Arachnida</taxon>
        <taxon>Araneae</taxon>
        <taxon>Araneomorphae</taxon>
        <taxon>Entelegynae</taxon>
        <taxon>Araneoidea</taxon>
        <taxon>Araneidae</taxon>
        <taxon>Argiope</taxon>
    </lineage>
</organism>
<evidence type="ECO:0000256" key="15">
    <source>
        <dbReference type="SAM" id="MobiDB-lite"/>
    </source>
</evidence>
<feature type="glycosylation site" description="N-linked (GlcNAc...) asparagine" evidence="11">
    <location>
        <position position="71"/>
    </location>
</feature>
<feature type="binding site" evidence="8">
    <location>
        <position position="488"/>
    </location>
    <ligand>
        <name>chloride</name>
        <dbReference type="ChEBI" id="CHEBI:17996"/>
        <label>1</label>
    </ligand>
</feature>
<gene>
    <name evidence="16" type="ORF">HNY73_003005</name>
</gene>
<evidence type="ECO:0000256" key="10">
    <source>
        <dbReference type="PIRSR" id="PIRSR601548-4"/>
    </source>
</evidence>
<feature type="binding site" evidence="12">
    <location>
        <position position="375"/>
    </location>
    <ligand>
        <name>Zn(2+)</name>
        <dbReference type="ChEBI" id="CHEBI:29105"/>
        <label>2</label>
        <note>catalytic</note>
    </ligand>
</feature>
<dbReference type="PANTHER" id="PTHR10514">
    <property type="entry name" value="ANGIOTENSIN-CONVERTING ENZYME"/>
    <property type="match status" value="1"/>
</dbReference>
<feature type="disulfide bond" evidence="10 13">
    <location>
        <begin position="316"/>
        <end position="334"/>
    </location>
</feature>
<feature type="compositionally biased region" description="Polar residues" evidence="15">
    <location>
        <begin position="812"/>
        <end position="833"/>
    </location>
</feature>
<dbReference type="EC" id="3.4.-.-" evidence="14"/>
<feature type="compositionally biased region" description="Polar residues" evidence="15">
    <location>
        <begin position="600"/>
        <end position="618"/>
    </location>
</feature>
<evidence type="ECO:0000313" key="17">
    <source>
        <dbReference type="Proteomes" id="UP000807504"/>
    </source>
</evidence>
<evidence type="ECO:0000256" key="3">
    <source>
        <dbReference type="ARBA" id="ARBA00023157"/>
    </source>
</evidence>
<dbReference type="Pfam" id="PF01401">
    <property type="entry name" value="Peptidase_M2"/>
    <property type="match status" value="1"/>
</dbReference>
<evidence type="ECO:0000256" key="12">
    <source>
        <dbReference type="PIRSR" id="PIRSR601548-8"/>
    </source>
</evidence>
<dbReference type="CDD" id="cd06461">
    <property type="entry name" value="M2_ACE"/>
    <property type="match status" value="1"/>
</dbReference>
<feature type="binding site" evidence="9">
    <location>
        <position position="375"/>
    </location>
    <ligand>
        <name>Zn(2+)</name>
        <dbReference type="ChEBI" id="CHEBI:29105"/>
        <label>1</label>
        <note>catalytic</note>
    </ligand>
</feature>
<feature type="active site" description="Proton donor 2" evidence="7">
    <location>
        <position position="479"/>
    </location>
</feature>
<dbReference type="GO" id="GO:0046872">
    <property type="term" value="F:metal ion binding"/>
    <property type="evidence" value="ECO:0007669"/>
    <property type="project" value="UniProtKB-KW"/>
</dbReference>
<feature type="binding site" evidence="9">
    <location>
        <position position="347"/>
    </location>
    <ligand>
        <name>Zn(2+)</name>
        <dbReference type="ChEBI" id="CHEBI:29105"/>
        <label>1</label>
        <note>catalytic</note>
    </ligand>
</feature>
<reference evidence="16" key="2">
    <citation type="submission" date="2020-06" db="EMBL/GenBank/DDBJ databases">
        <authorList>
            <person name="Sheffer M."/>
        </authorList>
    </citation>
    <scope>NUCLEOTIDE SEQUENCE</scope>
</reference>
<keyword evidence="14" id="KW-0482">Metalloprotease</keyword>
<evidence type="ECO:0000256" key="5">
    <source>
        <dbReference type="PIRSR" id="PIRSR601548-1"/>
    </source>
</evidence>
<dbReference type="GO" id="GO:0005886">
    <property type="term" value="C:plasma membrane"/>
    <property type="evidence" value="ECO:0007669"/>
    <property type="project" value="TreeGrafter"/>
</dbReference>